<dbReference type="Proteomes" id="UP000515465">
    <property type="component" value="Chromosome"/>
</dbReference>
<accession>A0A7G6SUP4</accession>
<name>A0A7G6SUP4_9HYPH</name>
<dbReference type="EMBL" id="CP050296">
    <property type="protein sequence ID" value="QND58226.1"/>
    <property type="molecule type" value="Genomic_DNA"/>
</dbReference>
<protein>
    <submittedName>
        <fullName evidence="1">Uncharacterized protein</fullName>
    </submittedName>
</protein>
<evidence type="ECO:0000313" key="1">
    <source>
        <dbReference type="EMBL" id="QND58226.1"/>
    </source>
</evidence>
<dbReference type="RefSeq" id="WP_183455601.1">
    <property type="nucleotide sequence ID" value="NZ_CP050296.1"/>
</dbReference>
<reference evidence="1" key="1">
    <citation type="journal article" date="2020" name="Mol. Plant Microbe Interact.">
        <title>Complete genome sequences of four natural Pseudomonas isolates that catabolize a wide range of aromatic compounds relevant to lignin valorization.</title>
        <authorList>
            <person name="Hatmaker E.A."/>
            <person name="Presle G."/>
            <person name="Cannon O."/>
            <person name="Guss A.M."/>
            <person name="Elkins J.G."/>
        </authorList>
    </citation>
    <scope>NUCLEOTIDE SEQUENCE</scope>
    <source>
        <strain evidence="1">583</strain>
    </source>
</reference>
<organism evidence="1 2">
    <name type="scientific">Mesorhizobium huakuii</name>
    <dbReference type="NCBI Taxonomy" id="28104"/>
    <lineage>
        <taxon>Bacteria</taxon>
        <taxon>Pseudomonadati</taxon>
        <taxon>Pseudomonadota</taxon>
        <taxon>Alphaproteobacteria</taxon>
        <taxon>Hyphomicrobiales</taxon>
        <taxon>Phyllobacteriaceae</taxon>
        <taxon>Mesorhizobium</taxon>
    </lineage>
</organism>
<evidence type="ECO:0000313" key="2">
    <source>
        <dbReference type="Proteomes" id="UP000515465"/>
    </source>
</evidence>
<proteinExistence type="predicted"/>
<sequence>MSSTISTEVVRTATERDVLVALAALNPLPRRASINPELEFAAFRTGLEGKQLGIIVVAYADLMAAVRAIVQGALGHGYHPSPAELRMHCDAKRVERLEVGAAERRRKAIAEEAAAFAPLPIERSEESKARVKAAHEEFLRSHAEAKLNETARGFASGVKR</sequence>
<dbReference type="AlphaFoldDB" id="A0A7G6SUP4"/>
<gene>
    <name evidence="1" type="ORF">HB778_17730</name>
</gene>